<proteinExistence type="predicted"/>
<reference evidence="1" key="2">
    <citation type="submission" date="2019-01" db="UniProtKB">
        <authorList>
            <consortium name="EnsemblPlants"/>
        </authorList>
    </citation>
    <scope>IDENTIFICATION</scope>
    <source>
        <strain evidence="1">cv. Heinz 1706</strain>
    </source>
</reference>
<evidence type="ECO:0000313" key="2">
    <source>
        <dbReference type="Proteomes" id="UP000004994"/>
    </source>
</evidence>
<keyword evidence="2" id="KW-1185">Reference proteome</keyword>
<protein>
    <recommendedName>
        <fullName evidence="3">Reverse transcriptase Ty1/copia-type domain-containing protein</fullName>
    </recommendedName>
</protein>
<dbReference type="EnsemblPlants" id="Solyc05g024383.1.1">
    <property type="protein sequence ID" value="Solyc05g024383.1.1"/>
    <property type="gene ID" value="Solyc05g024383.1"/>
</dbReference>
<evidence type="ECO:0000313" key="1">
    <source>
        <dbReference type="EnsemblPlants" id="Solyc05g024383.1.1"/>
    </source>
</evidence>
<organism evidence="1">
    <name type="scientific">Solanum lycopersicum</name>
    <name type="common">Tomato</name>
    <name type="synonym">Lycopersicon esculentum</name>
    <dbReference type="NCBI Taxonomy" id="4081"/>
    <lineage>
        <taxon>Eukaryota</taxon>
        <taxon>Viridiplantae</taxon>
        <taxon>Streptophyta</taxon>
        <taxon>Embryophyta</taxon>
        <taxon>Tracheophyta</taxon>
        <taxon>Spermatophyta</taxon>
        <taxon>Magnoliopsida</taxon>
        <taxon>eudicotyledons</taxon>
        <taxon>Gunneridae</taxon>
        <taxon>Pentapetalae</taxon>
        <taxon>asterids</taxon>
        <taxon>lamiids</taxon>
        <taxon>Solanales</taxon>
        <taxon>Solanaceae</taxon>
        <taxon>Solanoideae</taxon>
        <taxon>Solaneae</taxon>
        <taxon>Solanum</taxon>
        <taxon>Solanum subgen. Lycopersicon</taxon>
    </lineage>
</organism>
<dbReference type="PANTHER" id="PTHR11439">
    <property type="entry name" value="GAG-POL-RELATED RETROTRANSPOSON"/>
    <property type="match status" value="1"/>
</dbReference>
<dbReference type="Proteomes" id="UP000004994">
    <property type="component" value="Chromosome 5"/>
</dbReference>
<name>A0A3Q7GFS2_SOLLC</name>
<dbReference type="InParanoid" id="A0A3Q7GFS2"/>
<dbReference type="STRING" id="4081.A0A3Q7GFS2"/>
<dbReference type="AlphaFoldDB" id="A0A3Q7GFS2"/>
<accession>A0A3Q7GFS2</accession>
<reference evidence="1" key="1">
    <citation type="journal article" date="2012" name="Nature">
        <title>The tomato genome sequence provides insights into fleshy fruit evolution.</title>
        <authorList>
            <consortium name="Tomato Genome Consortium"/>
        </authorList>
    </citation>
    <scope>NUCLEOTIDE SEQUENCE [LARGE SCALE GENOMIC DNA]</scope>
    <source>
        <strain evidence="1">cv. Heinz 1706</strain>
    </source>
</reference>
<evidence type="ECO:0008006" key="3">
    <source>
        <dbReference type="Google" id="ProtNLM"/>
    </source>
</evidence>
<dbReference type="Gramene" id="Solyc05g024383.1.1">
    <property type="protein sequence ID" value="Solyc05g024383.1.1"/>
    <property type="gene ID" value="Solyc05g024383.1"/>
</dbReference>
<sequence>MQAPRHLHLVVIRRILRYLLRTTTRGLFFSSGSLIHLNDFIDSYWVGCSDTRCSVCGCCIFGVINYFLGIEFHQTEDEIFISQRKYAKDLLIKFGLVNCKPGATPMNIGEKLQLHGGTEMDDVRSFRSMVGGLTYLTHTRPDIAVLCLCYIQVYATTFKG</sequence>
<dbReference type="PANTHER" id="PTHR11439:SF497">
    <property type="entry name" value="CYSTEINE-RICH RLK (RECEPTOR-LIKE PROTEIN KINASE) 8"/>
    <property type="match status" value="1"/>
</dbReference>